<protein>
    <submittedName>
        <fullName evidence="1">Uncharacterized protein</fullName>
    </submittedName>
</protein>
<name>A0ABQ8JN46_DERPT</name>
<sequence>MNNIRKLHPKKNDDDDDDDDRMKILIQLNWILRKKSFSMQLNSHLILFSIHRTDDIARAKFYFTFGCHHLIVLRGYI</sequence>
<proteinExistence type="predicted"/>
<evidence type="ECO:0000313" key="2">
    <source>
        <dbReference type="Proteomes" id="UP000887458"/>
    </source>
</evidence>
<keyword evidence="2" id="KW-1185">Reference proteome</keyword>
<evidence type="ECO:0000313" key="1">
    <source>
        <dbReference type="EMBL" id="KAH9424039.1"/>
    </source>
</evidence>
<comment type="caution">
    <text evidence="1">The sequence shown here is derived from an EMBL/GenBank/DDBJ whole genome shotgun (WGS) entry which is preliminary data.</text>
</comment>
<reference evidence="1 2" key="2">
    <citation type="journal article" date="2022" name="Mol. Biol. Evol.">
        <title>Comparative Genomics Reveals Insights into the Divergent Evolution of Astigmatic Mites and Household Pest Adaptations.</title>
        <authorList>
            <person name="Xiong Q."/>
            <person name="Wan A.T."/>
            <person name="Liu X."/>
            <person name="Fung C.S."/>
            <person name="Xiao X."/>
            <person name="Malainual N."/>
            <person name="Hou J."/>
            <person name="Wang L."/>
            <person name="Wang M."/>
            <person name="Yang K.Y."/>
            <person name="Cui Y."/>
            <person name="Leung E.L."/>
            <person name="Nong W."/>
            <person name="Shin S.K."/>
            <person name="Au S.W."/>
            <person name="Jeong K.Y."/>
            <person name="Chew F.T."/>
            <person name="Hui J.H."/>
            <person name="Leung T.F."/>
            <person name="Tungtrongchitr A."/>
            <person name="Zhong N."/>
            <person name="Liu Z."/>
            <person name="Tsui S.K."/>
        </authorList>
    </citation>
    <scope>NUCLEOTIDE SEQUENCE [LARGE SCALE GENOMIC DNA]</scope>
    <source>
        <strain evidence="1">Derp</strain>
    </source>
</reference>
<accession>A0ABQ8JN46</accession>
<gene>
    <name evidence="1" type="ORF">DERP_008887</name>
</gene>
<reference evidence="1 2" key="1">
    <citation type="journal article" date="2018" name="J. Allergy Clin. Immunol.">
        <title>High-quality assembly of Dermatophagoides pteronyssinus genome and transcriptome reveals a wide range of novel allergens.</title>
        <authorList>
            <person name="Liu X.Y."/>
            <person name="Yang K.Y."/>
            <person name="Wang M.Q."/>
            <person name="Kwok J.S."/>
            <person name="Zeng X."/>
            <person name="Yang Z."/>
            <person name="Xiao X.J."/>
            <person name="Lau C.P."/>
            <person name="Li Y."/>
            <person name="Huang Z.M."/>
            <person name="Ba J.G."/>
            <person name="Yim A.K."/>
            <person name="Ouyang C.Y."/>
            <person name="Ngai S.M."/>
            <person name="Chan T.F."/>
            <person name="Leung E.L."/>
            <person name="Liu L."/>
            <person name="Liu Z.G."/>
            <person name="Tsui S.K."/>
        </authorList>
    </citation>
    <scope>NUCLEOTIDE SEQUENCE [LARGE SCALE GENOMIC DNA]</scope>
    <source>
        <strain evidence="1">Derp</strain>
    </source>
</reference>
<dbReference type="Proteomes" id="UP000887458">
    <property type="component" value="Unassembled WGS sequence"/>
</dbReference>
<organism evidence="1 2">
    <name type="scientific">Dermatophagoides pteronyssinus</name>
    <name type="common">European house dust mite</name>
    <dbReference type="NCBI Taxonomy" id="6956"/>
    <lineage>
        <taxon>Eukaryota</taxon>
        <taxon>Metazoa</taxon>
        <taxon>Ecdysozoa</taxon>
        <taxon>Arthropoda</taxon>
        <taxon>Chelicerata</taxon>
        <taxon>Arachnida</taxon>
        <taxon>Acari</taxon>
        <taxon>Acariformes</taxon>
        <taxon>Sarcoptiformes</taxon>
        <taxon>Astigmata</taxon>
        <taxon>Psoroptidia</taxon>
        <taxon>Analgoidea</taxon>
        <taxon>Pyroglyphidae</taxon>
        <taxon>Dermatophagoidinae</taxon>
        <taxon>Dermatophagoides</taxon>
    </lineage>
</organism>
<dbReference type="EMBL" id="NJHN03000030">
    <property type="protein sequence ID" value="KAH9424039.1"/>
    <property type="molecule type" value="Genomic_DNA"/>
</dbReference>